<evidence type="ECO:0000313" key="6">
    <source>
        <dbReference type="EMBL" id="TDD29775.1"/>
    </source>
</evidence>
<dbReference type="Pfam" id="PF13564">
    <property type="entry name" value="DoxX_2"/>
    <property type="match status" value="1"/>
</dbReference>
<keyword evidence="2 5" id="KW-0812">Transmembrane</keyword>
<proteinExistence type="predicted"/>
<reference evidence="6 7" key="1">
    <citation type="submission" date="2019-02" db="EMBL/GenBank/DDBJ databases">
        <title>Draft genome sequences of novel Actinobacteria.</title>
        <authorList>
            <person name="Sahin N."/>
            <person name="Ay H."/>
            <person name="Saygin H."/>
        </authorList>
    </citation>
    <scope>NUCLEOTIDE SEQUENCE [LARGE SCALE GENOMIC DNA]</scope>
    <source>
        <strain evidence="6 7">16K104</strain>
    </source>
</reference>
<evidence type="ECO:0000256" key="1">
    <source>
        <dbReference type="ARBA" id="ARBA00004141"/>
    </source>
</evidence>
<name>A0A4R4XG92_9ACTN</name>
<evidence type="ECO:0000256" key="5">
    <source>
        <dbReference type="SAM" id="Phobius"/>
    </source>
</evidence>
<evidence type="ECO:0000256" key="2">
    <source>
        <dbReference type="ARBA" id="ARBA00022692"/>
    </source>
</evidence>
<dbReference type="EMBL" id="SMKR01000008">
    <property type="protein sequence ID" value="TDD29775.1"/>
    <property type="molecule type" value="Genomic_DNA"/>
</dbReference>
<keyword evidence="7" id="KW-1185">Reference proteome</keyword>
<protein>
    <submittedName>
        <fullName evidence="6">DoxX family protein</fullName>
    </submittedName>
</protein>
<dbReference type="InterPro" id="IPR032808">
    <property type="entry name" value="DoxX"/>
</dbReference>
<gene>
    <name evidence="6" type="ORF">E1218_03135</name>
</gene>
<sequence length="115" mass="11909">MYAAYLTATLLAATLTGAAAIANFVGHSYPKSEADRLKVPHSWMRPLGALLGAGATGLLAGLVAPPLGVLAAAGLVLYFVGALFAHLRAHDFQLAAWTLFFTASVAALVTNLSYH</sequence>
<evidence type="ECO:0000313" key="7">
    <source>
        <dbReference type="Proteomes" id="UP000295172"/>
    </source>
</evidence>
<dbReference type="GO" id="GO:0016020">
    <property type="term" value="C:membrane"/>
    <property type="evidence" value="ECO:0007669"/>
    <property type="project" value="UniProtKB-SubCell"/>
</dbReference>
<feature type="transmembrane region" description="Helical" evidence="5">
    <location>
        <begin position="69"/>
        <end position="88"/>
    </location>
</feature>
<comment type="subcellular location">
    <subcellularLocation>
        <location evidence="1">Membrane</location>
        <topology evidence="1">Multi-pass membrane protein</topology>
    </subcellularLocation>
</comment>
<feature type="transmembrane region" description="Helical" evidence="5">
    <location>
        <begin position="94"/>
        <end position="114"/>
    </location>
</feature>
<keyword evidence="3 5" id="KW-1133">Transmembrane helix</keyword>
<evidence type="ECO:0000256" key="3">
    <source>
        <dbReference type="ARBA" id="ARBA00022989"/>
    </source>
</evidence>
<dbReference type="RefSeq" id="WP_132316016.1">
    <property type="nucleotide sequence ID" value="NZ_SMKR01000008.1"/>
</dbReference>
<dbReference type="OrthoDB" id="4570401at2"/>
<feature type="transmembrane region" description="Helical" evidence="5">
    <location>
        <begin position="44"/>
        <end position="62"/>
    </location>
</feature>
<comment type="caution">
    <text evidence="6">The sequence shown here is derived from an EMBL/GenBank/DDBJ whole genome shotgun (WGS) entry which is preliminary data.</text>
</comment>
<organism evidence="6 7">
    <name type="scientific">Kribbella turkmenica</name>
    <dbReference type="NCBI Taxonomy" id="2530375"/>
    <lineage>
        <taxon>Bacteria</taxon>
        <taxon>Bacillati</taxon>
        <taxon>Actinomycetota</taxon>
        <taxon>Actinomycetes</taxon>
        <taxon>Propionibacteriales</taxon>
        <taxon>Kribbellaceae</taxon>
        <taxon>Kribbella</taxon>
    </lineage>
</organism>
<keyword evidence="4 5" id="KW-0472">Membrane</keyword>
<evidence type="ECO:0000256" key="4">
    <source>
        <dbReference type="ARBA" id="ARBA00023136"/>
    </source>
</evidence>
<dbReference type="Proteomes" id="UP000295172">
    <property type="component" value="Unassembled WGS sequence"/>
</dbReference>
<dbReference type="AlphaFoldDB" id="A0A4R4XG92"/>
<accession>A0A4R4XG92</accession>